<sequence length="66" mass="7477">MVEFGATKMAFEPSSIEELPELFGGEIAALRTQSLTSPPYSENVSWMTKMKWRFCEQSKTDPEITS</sequence>
<keyword evidence="1" id="KW-1185">Reference proteome</keyword>
<dbReference type="WBParaSite" id="GPLIN_000717800">
    <property type="protein sequence ID" value="GPLIN_000717800"/>
    <property type="gene ID" value="GPLIN_000717800"/>
</dbReference>
<dbReference type="AlphaFoldDB" id="A0A183C2T4"/>
<organism evidence="1 2">
    <name type="scientific">Globodera pallida</name>
    <name type="common">Potato cyst nematode worm</name>
    <name type="synonym">Heterodera pallida</name>
    <dbReference type="NCBI Taxonomy" id="36090"/>
    <lineage>
        <taxon>Eukaryota</taxon>
        <taxon>Metazoa</taxon>
        <taxon>Ecdysozoa</taxon>
        <taxon>Nematoda</taxon>
        <taxon>Chromadorea</taxon>
        <taxon>Rhabditida</taxon>
        <taxon>Tylenchina</taxon>
        <taxon>Tylenchomorpha</taxon>
        <taxon>Tylenchoidea</taxon>
        <taxon>Heteroderidae</taxon>
        <taxon>Heteroderinae</taxon>
        <taxon>Globodera</taxon>
    </lineage>
</organism>
<reference evidence="1" key="1">
    <citation type="submission" date="2013-12" db="EMBL/GenBank/DDBJ databases">
        <authorList>
            <person name="Aslett M."/>
        </authorList>
    </citation>
    <scope>NUCLEOTIDE SEQUENCE [LARGE SCALE GENOMIC DNA]</scope>
    <source>
        <strain evidence="1">Lindley</strain>
    </source>
</reference>
<evidence type="ECO:0000313" key="1">
    <source>
        <dbReference type="Proteomes" id="UP000050741"/>
    </source>
</evidence>
<dbReference type="Proteomes" id="UP000050741">
    <property type="component" value="Unassembled WGS sequence"/>
</dbReference>
<accession>A0A183C2T4</accession>
<protein>
    <submittedName>
        <fullName evidence="2">CRAL-TRIO domain-containing protein</fullName>
    </submittedName>
</protein>
<reference evidence="2" key="3">
    <citation type="submission" date="2016-06" db="UniProtKB">
        <authorList>
            <consortium name="WormBaseParasite"/>
        </authorList>
    </citation>
    <scope>IDENTIFICATION</scope>
</reference>
<evidence type="ECO:0000313" key="2">
    <source>
        <dbReference type="WBParaSite" id="GPLIN_000717800"/>
    </source>
</evidence>
<proteinExistence type="predicted"/>
<reference evidence="1" key="2">
    <citation type="submission" date="2014-05" db="EMBL/GenBank/DDBJ databases">
        <title>The genome and life-stage specific transcriptomes of Globodera pallida elucidate key aspects of plant parasitism by a cyst nematode.</title>
        <authorList>
            <person name="Cotton J.A."/>
            <person name="Lilley C.J."/>
            <person name="Jones L.M."/>
            <person name="Kikuchi T."/>
            <person name="Reid A.J."/>
            <person name="Thorpe P."/>
            <person name="Tsai I.J."/>
            <person name="Beasley H."/>
            <person name="Blok V."/>
            <person name="Cock P.J.A."/>
            <person name="Van den Akker S.E."/>
            <person name="Holroyd N."/>
            <person name="Hunt M."/>
            <person name="Mantelin S."/>
            <person name="Naghra H."/>
            <person name="Pain A."/>
            <person name="Palomares-Rius J.E."/>
            <person name="Zarowiecki M."/>
            <person name="Berriman M."/>
            <person name="Jones J.T."/>
            <person name="Urwin P.E."/>
        </authorList>
    </citation>
    <scope>NUCLEOTIDE SEQUENCE [LARGE SCALE GENOMIC DNA]</scope>
    <source>
        <strain evidence="1">Lindley</strain>
    </source>
</reference>
<name>A0A183C2T4_GLOPA</name>